<feature type="domain" description="EGF-like" evidence="6">
    <location>
        <begin position="268"/>
        <end position="283"/>
    </location>
</feature>
<feature type="region of interest" description="Disordered" evidence="5">
    <location>
        <begin position="364"/>
        <end position="392"/>
    </location>
</feature>
<evidence type="ECO:0000256" key="4">
    <source>
        <dbReference type="ARBA" id="ARBA00023157"/>
    </source>
</evidence>
<keyword evidence="2" id="KW-0732">Signal</keyword>
<protein>
    <recommendedName>
        <fullName evidence="6">EGF-like domain-containing protein</fullName>
    </recommendedName>
</protein>
<dbReference type="Pfam" id="PF12662">
    <property type="entry name" value="cEGF"/>
    <property type="match status" value="1"/>
</dbReference>
<dbReference type="InterPro" id="IPR049883">
    <property type="entry name" value="NOTCH1_EGF-like"/>
</dbReference>
<dbReference type="FunFam" id="2.10.25.10:FF:000240">
    <property type="entry name" value="Vitamin K-dependent protein S"/>
    <property type="match status" value="1"/>
</dbReference>
<gene>
    <name evidence="7" type="ORF">TCEB3V08_LOCUS5585</name>
</gene>
<dbReference type="Pfam" id="PF07645">
    <property type="entry name" value="EGF_CA"/>
    <property type="match status" value="7"/>
</dbReference>
<dbReference type="Pfam" id="PF14670">
    <property type="entry name" value="FXa_inhibition"/>
    <property type="match status" value="1"/>
</dbReference>
<dbReference type="GO" id="GO:0005509">
    <property type="term" value="F:calcium ion binding"/>
    <property type="evidence" value="ECO:0007669"/>
    <property type="project" value="InterPro"/>
</dbReference>
<evidence type="ECO:0000256" key="3">
    <source>
        <dbReference type="ARBA" id="ARBA00022737"/>
    </source>
</evidence>
<dbReference type="InterPro" id="IPR009030">
    <property type="entry name" value="Growth_fac_rcpt_cys_sf"/>
</dbReference>
<keyword evidence="1" id="KW-0245">EGF-like domain</keyword>
<keyword evidence="4" id="KW-1015">Disulfide bond</keyword>
<reference evidence="7" key="1">
    <citation type="submission" date="2020-11" db="EMBL/GenBank/DDBJ databases">
        <authorList>
            <person name="Tran Van P."/>
        </authorList>
    </citation>
    <scope>NUCLEOTIDE SEQUENCE</scope>
</reference>
<sequence length="934" mass="102990">MSFYHHARAGIARATVLSLPVSPSFLPTPSYVRMRTTVKHHFAGTVKRTIATSAVTQSKALALPVTSAHDKIKGETMTSSHGVVIVILGLVSVFYLASCDLEPTFTRCCTLGSDWFESSKECKKFPAPVAGVSAEQQSICLSAVEICCLRSYRHQQCINGKGSAKSGNDCIVTKEIGGEYHKDCCEACKLGIISASMNMGCQFETFSFGLPWDKAYLECCVDEDQFVPPIAGNATRKPATPVIDNLCNFLEGELCAHICVPTPGSYRCECREGFSLMSDGKSCQQKDLPDRCKLNNPCSHKCLDTGIAIECSCHPGYELGQDERSCLDIDECSLHVDTCDPNFQICKNEHGKYVCINPDGSVERPHVHTQPGNHNQSDNRSQPGSSPGSTNAIQSGKCPVGYQYNSKAQVCDGAIDCPDLDLRGNQPRSVVISAPDYESRSPRLDFRLRRLPASFTNREGCAKWPGNSLHQRPSKGFDWCRSDIDECQLKLDNCESDSSCQNNIGSFACIRAPMEDCPPGYIFKSSERVCHEDINECEEGLDNCDQNTQLCINTEGSFHCEIKGGMTQCPAGYKMNKEQRKCEDVDECKENLHSCMDETEICRNNIGAYECDIKCKAGFLYDIELRSCVGTMTLKNTHGTEEKGRQNGNSRKKQETEDKEITQCEAWPRSEEPSGSGTYGKVPSQADKLVLANRNKLATTSEGVGRFNFTLEGADSRKYISYVDECREGLHACEDNEDCFNEEGSYRCEQKQRNNEKCPLGYSYSADRKACLDVNECLTDQHNCTTASGEICVNIQGSFLCQMRSCPQGFTFNTRLTSCDDVDECVTGQHNCSASEGLECVNLIGSFQCKIVSCREGFRLNTITSQCEDLDECVLNTANCSPGEKCINEIGGFWCNPLCGSGYKINPVDSASCLDIDECQEGIDNCNKKTNMYV</sequence>
<dbReference type="SMART" id="SM00181">
    <property type="entry name" value="EGF"/>
    <property type="match status" value="8"/>
</dbReference>
<dbReference type="InterPro" id="IPR001881">
    <property type="entry name" value="EGF-like_Ca-bd_dom"/>
</dbReference>
<organism evidence="7">
    <name type="scientific">Timema cristinae</name>
    <name type="common">Walking stick</name>
    <dbReference type="NCBI Taxonomy" id="61476"/>
    <lineage>
        <taxon>Eukaryota</taxon>
        <taxon>Metazoa</taxon>
        <taxon>Ecdysozoa</taxon>
        <taxon>Arthropoda</taxon>
        <taxon>Hexapoda</taxon>
        <taxon>Insecta</taxon>
        <taxon>Pterygota</taxon>
        <taxon>Neoptera</taxon>
        <taxon>Polyneoptera</taxon>
        <taxon>Phasmatodea</taxon>
        <taxon>Timematodea</taxon>
        <taxon>Timematoidea</taxon>
        <taxon>Timematidae</taxon>
        <taxon>Timema</taxon>
    </lineage>
</organism>
<dbReference type="SUPFAM" id="SSF57196">
    <property type="entry name" value="EGF/Laminin"/>
    <property type="match status" value="1"/>
</dbReference>
<accession>A0A7R9CSC2</accession>
<dbReference type="InterPro" id="IPR000742">
    <property type="entry name" value="EGF"/>
</dbReference>
<evidence type="ECO:0000259" key="6">
    <source>
        <dbReference type="PROSITE" id="PS01186"/>
    </source>
</evidence>
<evidence type="ECO:0000256" key="2">
    <source>
        <dbReference type="ARBA" id="ARBA00022729"/>
    </source>
</evidence>
<dbReference type="SUPFAM" id="SSF57184">
    <property type="entry name" value="Growth factor receptor domain"/>
    <property type="match status" value="3"/>
</dbReference>
<dbReference type="PANTHER" id="PTHR24034">
    <property type="entry name" value="EGF-LIKE DOMAIN-CONTAINING PROTEIN"/>
    <property type="match status" value="1"/>
</dbReference>
<feature type="domain" description="EGF-like" evidence="6">
    <location>
        <begin position="311"/>
        <end position="326"/>
    </location>
</feature>
<evidence type="ECO:0000313" key="7">
    <source>
        <dbReference type="EMBL" id="CAD7400568.1"/>
    </source>
</evidence>
<dbReference type="InterPro" id="IPR018097">
    <property type="entry name" value="EGF_Ca-bd_CS"/>
</dbReference>
<dbReference type="PROSITE" id="PS01187">
    <property type="entry name" value="EGF_CA"/>
    <property type="match status" value="3"/>
</dbReference>
<dbReference type="PANTHER" id="PTHR24034:SF209">
    <property type="entry name" value="EGF-LIKE DOMAIN-CONTAINING PROTEIN"/>
    <property type="match status" value="1"/>
</dbReference>
<dbReference type="Gene3D" id="2.10.25.10">
    <property type="entry name" value="Laminin"/>
    <property type="match status" value="10"/>
</dbReference>
<dbReference type="EMBL" id="OC318104">
    <property type="protein sequence ID" value="CAD7400568.1"/>
    <property type="molecule type" value="Genomic_DNA"/>
</dbReference>
<proteinExistence type="predicted"/>
<evidence type="ECO:0000256" key="1">
    <source>
        <dbReference type="ARBA" id="ARBA00022536"/>
    </source>
</evidence>
<name>A0A7R9CSC2_TIMCR</name>
<dbReference type="CDD" id="cd00054">
    <property type="entry name" value="EGF_CA"/>
    <property type="match status" value="1"/>
</dbReference>
<keyword evidence="3" id="KW-0677">Repeat</keyword>
<dbReference type="PROSITE" id="PS01186">
    <property type="entry name" value="EGF_2"/>
    <property type="match status" value="2"/>
</dbReference>
<feature type="compositionally biased region" description="Basic and acidic residues" evidence="5">
    <location>
        <begin position="652"/>
        <end position="672"/>
    </location>
</feature>
<dbReference type="AlphaFoldDB" id="A0A7R9CSC2"/>
<evidence type="ECO:0000256" key="5">
    <source>
        <dbReference type="SAM" id="MobiDB-lite"/>
    </source>
</evidence>
<feature type="compositionally biased region" description="Polar residues" evidence="5">
    <location>
        <begin position="370"/>
        <end position="392"/>
    </location>
</feature>
<dbReference type="SMART" id="SM00179">
    <property type="entry name" value="EGF_CA"/>
    <property type="match status" value="10"/>
</dbReference>
<feature type="region of interest" description="Disordered" evidence="5">
    <location>
        <begin position="638"/>
        <end position="682"/>
    </location>
</feature>
<dbReference type="FunFam" id="2.10.25.10:FF:000038">
    <property type="entry name" value="Fibrillin 2"/>
    <property type="match status" value="1"/>
</dbReference>
<dbReference type="InterPro" id="IPR026823">
    <property type="entry name" value="cEGF"/>
</dbReference>
<dbReference type="InterPro" id="IPR050751">
    <property type="entry name" value="ECM_structural_protein"/>
</dbReference>